<protein>
    <submittedName>
        <fullName evidence="1">Uncharacterized protein</fullName>
    </submittedName>
</protein>
<sequence length="82" mass="9709">MQKIRLWIISNYNYPVIVNNESLVVDIDTDKSIARFTVWDDLSCMLEILDVDTEKYIINERRELASDNEVIEAFKEFHSLLN</sequence>
<dbReference type="Proteomes" id="UP000479300">
    <property type="component" value="Unassembled WGS sequence"/>
</dbReference>
<dbReference type="InterPro" id="IPR057062">
    <property type="entry name" value="TriTu"/>
</dbReference>
<name>A0A6L9JQ79_PHOLM</name>
<comment type="caution">
    <text evidence="1">The sequence shown here is derived from an EMBL/GenBank/DDBJ whole genome shotgun (WGS) entry which is preliminary data.</text>
</comment>
<dbReference type="EMBL" id="WSFA01000084">
    <property type="protein sequence ID" value="NDL41409.1"/>
    <property type="molecule type" value="Genomic_DNA"/>
</dbReference>
<dbReference type="OMA" id="IRLWIIS"/>
<accession>A0A6L9JQ79</accession>
<reference evidence="1 2" key="1">
    <citation type="submission" date="2019-12" db="EMBL/GenBank/DDBJ databases">
        <title>Engineering Photorhabdus to improve their lethality against agricultural pests.</title>
        <authorList>
            <person name="Machado R.A.R."/>
        </authorList>
    </citation>
    <scope>NUCLEOTIDE SEQUENCE [LARGE SCALE GENOMIC DNA]</scope>
    <source>
        <strain evidence="1 2">EN01</strain>
    </source>
</reference>
<dbReference type="Pfam" id="PF24689">
    <property type="entry name" value="TriTu"/>
    <property type="match status" value="1"/>
</dbReference>
<gene>
    <name evidence="1" type="ORF">GPY51_22345</name>
</gene>
<dbReference type="GeneID" id="48849373"/>
<proteinExistence type="predicted"/>
<dbReference type="KEGG" id="plum:A4R40_15550"/>
<dbReference type="RefSeq" id="WP_011147327.1">
    <property type="nucleotide sequence ID" value="NZ_CAWMTZ010000286.1"/>
</dbReference>
<evidence type="ECO:0000313" key="2">
    <source>
        <dbReference type="Proteomes" id="UP000479300"/>
    </source>
</evidence>
<dbReference type="AlphaFoldDB" id="A0A6L9JQ79"/>
<evidence type="ECO:0000313" key="1">
    <source>
        <dbReference type="EMBL" id="NDL41409.1"/>
    </source>
</evidence>
<organism evidence="1 2">
    <name type="scientific">Photorhabdus laumondii subsp. laumondii</name>
    <name type="common">Photorhabdus luminescens subsp. laumondii</name>
    <dbReference type="NCBI Taxonomy" id="141679"/>
    <lineage>
        <taxon>Bacteria</taxon>
        <taxon>Pseudomonadati</taxon>
        <taxon>Pseudomonadota</taxon>
        <taxon>Gammaproteobacteria</taxon>
        <taxon>Enterobacterales</taxon>
        <taxon>Morganellaceae</taxon>
        <taxon>Photorhabdus</taxon>
    </lineage>
</organism>